<dbReference type="PROSITE" id="PS51257">
    <property type="entry name" value="PROKAR_LIPOPROTEIN"/>
    <property type="match status" value="1"/>
</dbReference>
<feature type="chain" id="PRO_5042278769" description="Lipoprotein" evidence="1">
    <location>
        <begin position="32"/>
        <end position="248"/>
    </location>
</feature>
<reference evidence="2 3" key="1">
    <citation type="submission" date="2015-09" db="EMBL/GenBank/DDBJ databases">
        <authorList>
            <consortium name="Pathogen Informatics"/>
        </authorList>
    </citation>
    <scope>NUCLEOTIDE SEQUENCE [LARGE SCALE GENOMIC DNA]</scope>
    <source>
        <strain evidence="2 3">2789STDY5608625</strain>
    </source>
</reference>
<protein>
    <recommendedName>
        <fullName evidence="4">Lipoprotein</fullName>
    </recommendedName>
</protein>
<dbReference type="EMBL" id="CYTK01000004">
    <property type="protein sequence ID" value="CUJ15549.1"/>
    <property type="molecule type" value="Genomic_DNA"/>
</dbReference>
<organism evidence="2 3">
    <name type="scientific">Achromobacter aegrifaciens</name>
    <dbReference type="NCBI Taxonomy" id="1287736"/>
    <lineage>
        <taxon>Bacteria</taxon>
        <taxon>Pseudomonadati</taxon>
        <taxon>Pseudomonadota</taxon>
        <taxon>Betaproteobacteria</taxon>
        <taxon>Burkholderiales</taxon>
        <taxon>Alcaligenaceae</taxon>
        <taxon>Achromobacter</taxon>
    </lineage>
</organism>
<name>A0AAD2J058_ACHAE</name>
<gene>
    <name evidence="2" type="ORF">ERS370000_02929</name>
</gene>
<evidence type="ECO:0000313" key="3">
    <source>
        <dbReference type="Proteomes" id="UP000044098"/>
    </source>
</evidence>
<comment type="caution">
    <text evidence="2">The sequence shown here is derived from an EMBL/GenBank/DDBJ whole genome shotgun (WGS) entry which is preliminary data.</text>
</comment>
<accession>A0AAD2J058</accession>
<sequence>MSYPTSRCIVRTAVRLALVSFAGGISGCAWTPPNAYPVLDVWSDPSKTNTGEKTNAQKAFDLSSETTVDDVVAKLQVQTEYYRYRSERARTGGLELRTGAIGGAVTGAVGAIIGNVATTAVGAGIATGSALLMAQYSLTAQDAIFSAAAAQLTCVVAAASPVLGSSRLVPELKNASNRILGNVQSSLSALQPKWPSASDLAQAFDSARIVLMTSPGARDEGAVDTLVRANLVSCIETGRLASEAIVQK</sequence>
<proteinExistence type="predicted"/>
<dbReference type="Proteomes" id="UP000044098">
    <property type="component" value="Unassembled WGS sequence"/>
</dbReference>
<feature type="signal peptide" evidence="1">
    <location>
        <begin position="1"/>
        <end position="31"/>
    </location>
</feature>
<evidence type="ECO:0008006" key="4">
    <source>
        <dbReference type="Google" id="ProtNLM"/>
    </source>
</evidence>
<dbReference type="AlphaFoldDB" id="A0AAD2J058"/>
<keyword evidence="1" id="KW-0732">Signal</keyword>
<evidence type="ECO:0000256" key="1">
    <source>
        <dbReference type="SAM" id="SignalP"/>
    </source>
</evidence>
<evidence type="ECO:0000313" key="2">
    <source>
        <dbReference type="EMBL" id="CUJ15549.1"/>
    </source>
</evidence>
<dbReference type="RefSeq" id="WP_156337378.1">
    <property type="nucleotide sequence ID" value="NZ_CADIJY010000002.1"/>
</dbReference>